<dbReference type="OrthoDB" id="9815677at2"/>
<comment type="caution">
    <text evidence="3">The sequence shown here is derived from an EMBL/GenBank/DDBJ whole genome shotgun (WGS) entry which is preliminary data.</text>
</comment>
<dbReference type="Pfam" id="PF03932">
    <property type="entry name" value="CutC"/>
    <property type="match status" value="1"/>
</dbReference>
<dbReference type="GO" id="GO:0005737">
    <property type="term" value="C:cytoplasm"/>
    <property type="evidence" value="ECO:0007669"/>
    <property type="project" value="UniProtKB-SubCell"/>
</dbReference>
<evidence type="ECO:0000313" key="4">
    <source>
        <dbReference type="Proteomes" id="UP000293562"/>
    </source>
</evidence>
<dbReference type="Gene3D" id="3.20.20.380">
    <property type="entry name" value="Copper homeostasis (CutC) domain"/>
    <property type="match status" value="1"/>
</dbReference>
<comment type="similarity">
    <text evidence="1 2">Belongs to the CutC family.</text>
</comment>
<dbReference type="SUPFAM" id="SSF110395">
    <property type="entry name" value="CutC-like"/>
    <property type="match status" value="1"/>
</dbReference>
<comment type="subcellular location">
    <subcellularLocation>
        <location evidence="2">Cytoplasm</location>
    </subcellularLocation>
</comment>
<dbReference type="GO" id="GO:0005507">
    <property type="term" value="F:copper ion binding"/>
    <property type="evidence" value="ECO:0007669"/>
    <property type="project" value="TreeGrafter"/>
</dbReference>
<evidence type="ECO:0000256" key="1">
    <source>
        <dbReference type="ARBA" id="ARBA00007768"/>
    </source>
</evidence>
<dbReference type="RefSeq" id="WP_130308444.1">
    <property type="nucleotide sequence ID" value="NZ_SHKN01000004.1"/>
</dbReference>
<dbReference type="PANTHER" id="PTHR12598:SF0">
    <property type="entry name" value="COPPER HOMEOSTASIS PROTEIN CUTC HOMOLOG"/>
    <property type="match status" value="1"/>
</dbReference>
<proteinExistence type="inferred from homology"/>
<organism evidence="3 4">
    <name type="scientific">Ancylomarina subtilis</name>
    <dbReference type="NCBI Taxonomy" id="1639035"/>
    <lineage>
        <taxon>Bacteria</taxon>
        <taxon>Pseudomonadati</taxon>
        <taxon>Bacteroidota</taxon>
        <taxon>Bacteroidia</taxon>
        <taxon>Marinilabiliales</taxon>
        <taxon>Marinifilaceae</taxon>
        <taxon>Ancylomarina</taxon>
    </lineage>
</organism>
<dbReference type="InterPro" id="IPR005627">
    <property type="entry name" value="CutC-like"/>
</dbReference>
<keyword evidence="4" id="KW-1185">Reference proteome</keyword>
<dbReference type="PANTHER" id="PTHR12598">
    <property type="entry name" value="COPPER HOMEOSTASIS PROTEIN CUTC"/>
    <property type="match status" value="1"/>
</dbReference>
<protein>
    <recommendedName>
        <fullName evidence="2">PF03932 family protein CutC</fullName>
    </recommendedName>
</protein>
<reference evidence="3 4" key="1">
    <citation type="submission" date="2019-02" db="EMBL/GenBank/DDBJ databases">
        <title>Genomic Encyclopedia of Type Strains, Phase IV (KMG-IV): sequencing the most valuable type-strain genomes for metagenomic binning, comparative biology and taxonomic classification.</title>
        <authorList>
            <person name="Goeker M."/>
        </authorList>
    </citation>
    <scope>NUCLEOTIDE SEQUENCE [LARGE SCALE GENOMIC DNA]</scope>
    <source>
        <strain evidence="3 4">DSM 28825</strain>
    </source>
</reference>
<evidence type="ECO:0000256" key="2">
    <source>
        <dbReference type="HAMAP-Rule" id="MF_00795"/>
    </source>
</evidence>
<dbReference type="Proteomes" id="UP000293562">
    <property type="component" value="Unassembled WGS sequence"/>
</dbReference>
<name>A0A4V2FRW1_9BACT</name>
<gene>
    <name evidence="2" type="primary">cutC</name>
    <name evidence="3" type="ORF">EV201_3097</name>
</gene>
<dbReference type="InterPro" id="IPR036822">
    <property type="entry name" value="CutC-like_dom_sf"/>
</dbReference>
<sequence>MYIKEACVENLNEAIKAEQLGADRIELCENLNEGGTTPSFELIRQVKANLHIPIRVMIRPRAGDFCYSENEIEIMLSQIEYCKNLKLEAVVFGILNADKTLNIASITKLAQAASPLKVVIHKAIDETPNMIRACQQLIQTRKISTILTSGGKDSAEEGLSVLKTLIDLSADKIEIMPAGKITHSNIEKLHNNLKAKAYHGRRIVEE</sequence>
<dbReference type="AlphaFoldDB" id="A0A4V2FRW1"/>
<dbReference type="EMBL" id="SHKN01000004">
    <property type="protein sequence ID" value="RZT91879.1"/>
    <property type="molecule type" value="Genomic_DNA"/>
</dbReference>
<keyword evidence="2" id="KW-0963">Cytoplasm</keyword>
<dbReference type="HAMAP" id="MF_00795">
    <property type="entry name" value="CutC"/>
    <property type="match status" value="1"/>
</dbReference>
<accession>A0A4V2FRW1</accession>
<comment type="caution">
    <text evidence="2">Once thought to be involved in copper homeostasis, experiments in E.coli have shown this is not the case.</text>
</comment>
<evidence type="ECO:0000313" key="3">
    <source>
        <dbReference type="EMBL" id="RZT91879.1"/>
    </source>
</evidence>